<dbReference type="InterPro" id="IPR046342">
    <property type="entry name" value="CBS_dom_sf"/>
</dbReference>
<dbReference type="KEGG" id="sno:Snov_4218"/>
<sequence length="142" mass="15592">MNAETLLASKSSEIITTGPHVPLIEAALTLARRRIGALPVVDDCGEVVGLLTERDIVYRYAERGPQALQGDVASVMSRLIAVCGPRDMVSEIARRMTERQMRHMLIMEDGRMLGIVSIGDVVNSRVQAAERESRELKAYIAS</sequence>
<dbReference type="InterPro" id="IPR044725">
    <property type="entry name" value="CBSX3_CBS_dom"/>
</dbReference>
<dbReference type="Pfam" id="PF00571">
    <property type="entry name" value="CBS"/>
    <property type="match status" value="2"/>
</dbReference>
<dbReference type="SMART" id="SM00116">
    <property type="entry name" value="CBS"/>
    <property type="match status" value="2"/>
</dbReference>
<evidence type="ECO:0000259" key="3">
    <source>
        <dbReference type="PROSITE" id="PS51371"/>
    </source>
</evidence>
<dbReference type="Gene3D" id="3.10.580.10">
    <property type="entry name" value="CBS-domain"/>
    <property type="match status" value="1"/>
</dbReference>
<dbReference type="RefSeq" id="WP_013168986.1">
    <property type="nucleotide sequence ID" value="NC_014217.1"/>
</dbReference>
<dbReference type="Proteomes" id="UP000006633">
    <property type="component" value="Chromosome"/>
</dbReference>
<evidence type="ECO:0000313" key="4">
    <source>
        <dbReference type="EMBL" id="ADH91486.1"/>
    </source>
</evidence>
<dbReference type="PANTHER" id="PTHR43080:SF2">
    <property type="entry name" value="CBS DOMAIN-CONTAINING PROTEIN"/>
    <property type="match status" value="1"/>
</dbReference>
<dbReference type="PANTHER" id="PTHR43080">
    <property type="entry name" value="CBS DOMAIN-CONTAINING PROTEIN CBSX3, MITOCHONDRIAL"/>
    <property type="match status" value="1"/>
</dbReference>
<keyword evidence="1 2" id="KW-0129">CBS domain</keyword>
<dbReference type="InterPro" id="IPR051257">
    <property type="entry name" value="Diverse_CBS-Domain"/>
</dbReference>
<dbReference type="PROSITE" id="PS51371">
    <property type="entry name" value="CBS"/>
    <property type="match status" value="2"/>
</dbReference>
<proteinExistence type="predicted"/>
<dbReference type="OrthoDB" id="9807125at2"/>
<evidence type="ECO:0000256" key="1">
    <source>
        <dbReference type="ARBA" id="ARBA00023122"/>
    </source>
</evidence>
<dbReference type="InterPro" id="IPR000644">
    <property type="entry name" value="CBS_dom"/>
</dbReference>
<dbReference type="eggNOG" id="COG0517">
    <property type="taxonomic scope" value="Bacteria"/>
</dbReference>
<dbReference type="HOGENOM" id="CLU_040681_3_2_5"/>
<dbReference type="CDD" id="cd04623">
    <property type="entry name" value="CBS_pair_bac_euk"/>
    <property type="match status" value="1"/>
</dbReference>
<evidence type="ECO:0000256" key="2">
    <source>
        <dbReference type="PROSITE-ProRule" id="PRU00703"/>
    </source>
</evidence>
<gene>
    <name evidence="4" type="ordered locus">Snov_4218</name>
</gene>
<protein>
    <submittedName>
        <fullName evidence="4">CBS domain containing protein</fullName>
    </submittedName>
</protein>
<accession>D7A1R1</accession>
<name>D7A1R1_ANCN5</name>
<organism evidence="4 5">
    <name type="scientific">Ancylobacter novellus (strain ATCC 8093 / DSM 506 / JCM 20403 / CCM 1077 / IAM 12100 / NBRC 12443 / NCIMB 10456)</name>
    <name type="common">Starkeya novella</name>
    <dbReference type="NCBI Taxonomy" id="639283"/>
    <lineage>
        <taxon>Bacteria</taxon>
        <taxon>Pseudomonadati</taxon>
        <taxon>Pseudomonadota</taxon>
        <taxon>Alphaproteobacteria</taxon>
        <taxon>Hyphomicrobiales</taxon>
        <taxon>Xanthobacteraceae</taxon>
        <taxon>Ancylobacter</taxon>
    </lineage>
</organism>
<dbReference type="EMBL" id="CP002026">
    <property type="protein sequence ID" value="ADH91486.1"/>
    <property type="molecule type" value="Genomic_DNA"/>
</dbReference>
<dbReference type="AlphaFoldDB" id="D7A1R1"/>
<evidence type="ECO:0000313" key="5">
    <source>
        <dbReference type="Proteomes" id="UP000006633"/>
    </source>
</evidence>
<dbReference type="SUPFAM" id="SSF54631">
    <property type="entry name" value="CBS-domain pair"/>
    <property type="match status" value="1"/>
</dbReference>
<keyword evidence="5" id="KW-1185">Reference proteome</keyword>
<feature type="domain" description="CBS" evidence="3">
    <location>
        <begin position="76"/>
        <end position="133"/>
    </location>
</feature>
<feature type="domain" description="CBS" evidence="3">
    <location>
        <begin position="8"/>
        <end position="68"/>
    </location>
</feature>
<dbReference type="STRING" id="639283.Snov_4218"/>
<reference evidence="4 5" key="1">
    <citation type="journal article" date="2012" name="Stand. Genomic Sci.">
        <title>Complete genome sequence of the facultatively chemolithoautotrophic and methylotrophic alpha Proteobacterium Starkeya novella type strain (ATCC 8093(T)).</title>
        <authorList>
            <person name="Kappler U."/>
            <person name="Davenport K."/>
            <person name="Beatson S."/>
            <person name="Lucas S."/>
            <person name="Lapidus A."/>
            <person name="Copeland A."/>
            <person name="Berry K.W."/>
            <person name="Glavina Del Rio T."/>
            <person name="Hammon N."/>
            <person name="Dalin E."/>
            <person name="Tice H."/>
            <person name="Pitluck S."/>
            <person name="Richardson P."/>
            <person name="Bruce D."/>
            <person name="Goodwin L.A."/>
            <person name="Han C."/>
            <person name="Tapia R."/>
            <person name="Detter J.C."/>
            <person name="Chang Y.J."/>
            <person name="Jeffries C.D."/>
            <person name="Land M."/>
            <person name="Hauser L."/>
            <person name="Kyrpides N.C."/>
            <person name="Goker M."/>
            <person name="Ivanova N."/>
            <person name="Klenk H.P."/>
            <person name="Woyke T."/>
        </authorList>
    </citation>
    <scope>NUCLEOTIDE SEQUENCE [LARGE SCALE GENOMIC DNA]</scope>
    <source>
        <strain evidence="5">ATCC 8093 / DSM 506 / JCM 20403 / CCM 1077 / IAM 12100 / NBRC 12443 / NCIMB 10456</strain>
    </source>
</reference>